<protein>
    <submittedName>
        <fullName evidence="3">YigZ family protein</fullName>
    </submittedName>
</protein>
<dbReference type="Proteomes" id="UP000247689">
    <property type="component" value="Unassembled WGS sequence"/>
</dbReference>
<comment type="similarity">
    <text evidence="1">Belongs to the IMPACT family.</text>
</comment>
<dbReference type="Gene3D" id="3.30.230.30">
    <property type="entry name" value="Impact, N-terminal domain"/>
    <property type="match status" value="1"/>
</dbReference>
<dbReference type="InterPro" id="IPR035647">
    <property type="entry name" value="EFG_III/V"/>
</dbReference>
<feature type="domain" description="Impact N-terminal" evidence="2">
    <location>
        <begin position="26"/>
        <end position="132"/>
    </location>
</feature>
<dbReference type="InterPro" id="IPR020569">
    <property type="entry name" value="UPF0029_Impact_CS"/>
</dbReference>
<dbReference type="GO" id="GO:0005737">
    <property type="term" value="C:cytoplasm"/>
    <property type="evidence" value="ECO:0007669"/>
    <property type="project" value="TreeGrafter"/>
</dbReference>
<dbReference type="Pfam" id="PF01205">
    <property type="entry name" value="Impact_N"/>
    <property type="match status" value="1"/>
</dbReference>
<organism evidence="3 4">
    <name type="scientific">Kangiella spongicola</name>
    <dbReference type="NCBI Taxonomy" id="796379"/>
    <lineage>
        <taxon>Bacteria</taxon>
        <taxon>Pseudomonadati</taxon>
        <taxon>Pseudomonadota</taxon>
        <taxon>Gammaproteobacteria</taxon>
        <taxon>Kangiellales</taxon>
        <taxon>Kangiellaceae</taxon>
        <taxon>Kangiella</taxon>
    </lineage>
</organism>
<evidence type="ECO:0000313" key="3">
    <source>
        <dbReference type="EMBL" id="PXF64299.1"/>
    </source>
</evidence>
<evidence type="ECO:0000259" key="2">
    <source>
        <dbReference type="Pfam" id="PF01205"/>
    </source>
</evidence>
<dbReference type="InterPro" id="IPR023582">
    <property type="entry name" value="Impact"/>
</dbReference>
<dbReference type="OrthoDB" id="9813771at2"/>
<sequence length="215" mass="23451">MSKSTAAYRVPNHTVSEPCTFEEMIKGSRFITRLIYSPTVEDAKSYIKLLNTQEPDATHHCWAYIVGNPDSTTLIACSDDGEPSGTAGMPMLNVLQHSGLGDVTVVVTRYYGGTKLGTGGLARAYSAGVKGAIENVSTHSKIYTTAVEITTSYELQNQVRYLLDEHQALNITEDFSDKVVIMADIPDGKLDSLLTSIEAYRNKQQLTIKVDHASA</sequence>
<dbReference type="PANTHER" id="PTHR16301">
    <property type="entry name" value="IMPACT-RELATED"/>
    <property type="match status" value="1"/>
</dbReference>
<dbReference type="InterPro" id="IPR001498">
    <property type="entry name" value="Impact_N"/>
</dbReference>
<dbReference type="GO" id="GO:0032561">
    <property type="term" value="F:guanyl ribonucleotide binding"/>
    <property type="evidence" value="ECO:0007669"/>
    <property type="project" value="UniProtKB-ARBA"/>
</dbReference>
<dbReference type="GO" id="GO:0043168">
    <property type="term" value="F:anion binding"/>
    <property type="evidence" value="ECO:0007669"/>
    <property type="project" value="UniProtKB-ARBA"/>
</dbReference>
<dbReference type="InterPro" id="IPR036956">
    <property type="entry name" value="Impact_N_sf"/>
</dbReference>
<reference evidence="3 4" key="1">
    <citation type="submission" date="2018-05" db="EMBL/GenBank/DDBJ databases">
        <title>Kangiella spongicola genome sequence.</title>
        <authorList>
            <person name="Maclea K.S."/>
            <person name="Goen A.E."/>
            <person name="Kelley C."/>
            <person name="Underriner A."/>
            <person name="Silverwood T."/>
            <person name="Trachtenberg A.M."/>
        </authorList>
    </citation>
    <scope>NUCLEOTIDE SEQUENCE [LARGE SCALE GENOMIC DNA]</scope>
    <source>
        <strain evidence="3 4">ATCC BAA-2076</strain>
    </source>
</reference>
<dbReference type="PROSITE" id="PS00910">
    <property type="entry name" value="UPF0029"/>
    <property type="match status" value="1"/>
</dbReference>
<dbReference type="GO" id="GO:0017111">
    <property type="term" value="F:ribonucleoside triphosphate phosphatase activity"/>
    <property type="evidence" value="ECO:0007669"/>
    <property type="project" value="UniProtKB-ARBA"/>
</dbReference>
<dbReference type="AlphaFoldDB" id="A0A318DDT4"/>
<dbReference type="InterPro" id="IPR020568">
    <property type="entry name" value="Ribosomal_Su5_D2-typ_SF"/>
</dbReference>
<dbReference type="GO" id="GO:0006446">
    <property type="term" value="P:regulation of translational initiation"/>
    <property type="evidence" value="ECO:0007669"/>
    <property type="project" value="TreeGrafter"/>
</dbReference>
<dbReference type="InterPro" id="IPR015796">
    <property type="entry name" value="Impact_YigZ-like"/>
</dbReference>
<dbReference type="SUPFAM" id="SSF54211">
    <property type="entry name" value="Ribosomal protein S5 domain 2-like"/>
    <property type="match status" value="1"/>
</dbReference>
<accession>A0A318DDT4</accession>
<dbReference type="RefSeq" id="WP_110200178.1">
    <property type="nucleotide sequence ID" value="NZ_QICH01000001.1"/>
</dbReference>
<dbReference type="NCBIfam" id="TIGR00257">
    <property type="entry name" value="IMPACT_YIGZ"/>
    <property type="match status" value="1"/>
</dbReference>
<name>A0A318DDT4_9GAMM</name>
<dbReference type="EMBL" id="QICH01000001">
    <property type="protein sequence ID" value="PXF64299.1"/>
    <property type="molecule type" value="Genomic_DNA"/>
</dbReference>
<dbReference type="SUPFAM" id="SSF54980">
    <property type="entry name" value="EF-G C-terminal domain-like"/>
    <property type="match status" value="1"/>
</dbReference>
<keyword evidence="4" id="KW-1185">Reference proteome</keyword>
<proteinExistence type="inferred from homology"/>
<evidence type="ECO:0000256" key="1">
    <source>
        <dbReference type="ARBA" id="ARBA00007665"/>
    </source>
</evidence>
<gene>
    <name evidence="3" type="ORF">DL796_03950</name>
</gene>
<evidence type="ECO:0000313" key="4">
    <source>
        <dbReference type="Proteomes" id="UP000247689"/>
    </source>
</evidence>
<dbReference type="PANTHER" id="PTHR16301:SF20">
    <property type="entry name" value="IMPACT FAMILY MEMBER YIGZ"/>
    <property type="match status" value="1"/>
</dbReference>
<comment type="caution">
    <text evidence="3">The sequence shown here is derived from an EMBL/GenBank/DDBJ whole genome shotgun (WGS) entry which is preliminary data.</text>
</comment>